<evidence type="ECO:0000259" key="1">
    <source>
        <dbReference type="Pfam" id="PF24403"/>
    </source>
</evidence>
<organism evidence="2">
    <name type="scientific">mine drainage metagenome</name>
    <dbReference type="NCBI Taxonomy" id="410659"/>
    <lineage>
        <taxon>unclassified sequences</taxon>
        <taxon>metagenomes</taxon>
        <taxon>ecological metagenomes</taxon>
    </lineage>
</organism>
<comment type="caution">
    <text evidence="2">The sequence shown here is derived from an EMBL/GenBank/DDBJ whole genome shotgun (WGS) entry which is preliminary data.</text>
</comment>
<gene>
    <name evidence="2" type="ORF">GALL_245490</name>
</gene>
<dbReference type="AlphaFoldDB" id="A0A1J5RN29"/>
<accession>A0A1J5RN29</accession>
<name>A0A1J5RN29_9ZZZZ</name>
<dbReference type="EMBL" id="MLJW01000206">
    <property type="protein sequence ID" value="OIQ93484.1"/>
    <property type="molecule type" value="Genomic_DNA"/>
</dbReference>
<dbReference type="Pfam" id="PF24404">
    <property type="entry name" value="nSTAND_NTPase7"/>
    <property type="match status" value="1"/>
</dbReference>
<dbReference type="InterPro" id="IPR057063">
    <property type="entry name" value="iSirtuin"/>
</dbReference>
<feature type="domain" description="Inactive Sirtuin" evidence="1">
    <location>
        <begin position="11"/>
        <end position="196"/>
    </location>
</feature>
<protein>
    <recommendedName>
        <fullName evidence="1">Inactive Sirtuin domain-containing protein</fullName>
    </recommendedName>
</protein>
<proteinExistence type="predicted"/>
<reference evidence="2" key="1">
    <citation type="submission" date="2016-10" db="EMBL/GenBank/DDBJ databases">
        <title>Sequence of Gallionella enrichment culture.</title>
        <authorList>
            <person name="Poehlein A."/>
            <person name="Muehling M."/>
            <person name="Daniel R."/>
        </authorList>
    </citation>
    <scope>NUCLEOTIDE SEQUENCE</scope>
</reference>
<dbReference type="Pfam" id="PF24403">
    <property type="entry name" value="iSirtuin"/>
    <property type="match status" value="1"/>
</dbReference>
<evidence type="ECO:0000313" key="2">
    <source>
        <dbReference type="EMBL" id="OIQ93484.1"/>
    </source>
</evidence>
<sequence length="1063" mass="118681">MESMTISQASVPDSILSRLDARDIALWVGKDVARAADPVALADIIRLPWRAVLLEGGDPALEAAILAQEDPTDFRVLRRGYPIIIDGNPADIVLPPRSLPIYRHDNGGGSSTLAAQLSRLSILNELTRANPREILVLSSEATGIPADLRTLWEEGFRPLTTIVGDHATLLAEADGWRRARAAGGSIAIVEKDIASFAHELSTRYTQAHTGERVFLRVRSARGDTTSVDITQVDDAQHPVLGRYELIQDQDLRLLAPEDLTAETVEGFFCDPSASWLPYAAGLPWARDDVAWPELRHILRRLDRSGSEANTVAFIRTEAGAGGTTHARMLAWRVAAEGYPTLFAKGVPFKPTSLEIVNFMTRTIDAEKQSRGEPDDGRLYEAPWLIVFDRDHWEGRDSDLRSFLRGLEQSGRAACVLVVTGPYASMEFMSSPRFKEIDQLTHGVPRASAVEFGQHLNRYLAPHGPVRRPEEWQGFFQASAVHAESGISSFWVALSFWLQRQIDMSETVQSWLFRQFQSSVVDPQLRSTLVDIAAISTERRPLPETMLPATVDWPVTQKLEDLRTKIGAMGLIRLRLEGDRYWALAHDVLGRYLLNAIYYDRAAREEFGFGEASNTEHLRFLALRRLSANPALGNTSNREIAEDFAVNIFKIDPDHGHGTFVPYWREALAALDAMPKLLWQTSRALRHHSAISRRRIAKDKVLFSLPESERLDLLRRAVEDIRFALDMIPRAEGEESDLNLYNSLARAYQDLHDEAAATGAAADELERLRGLAQDATRRAFQLNPDSPFVVETYARSLLGEAKANPLKAAENVIEALNLIYLEMERDRSAQRRYELSRLAEVAIENLLVTGGRHRNSDNPEIALLVAALDALTHDVPDLAGVGLGDFPVENRLEAARILSNPDVQSNLQAVRMLYALTCLDSPRAFEAQLSLLEALLSGGYPVSPQQRLELAVLLHQRGRYEDAERLFKQLRPLWRTGEFFVQVPDRLRWLLDVNAGDRLQVTARVTAGGEGRGYANIQEMRNLNVPFRAHEFGQRQISPGTQIRGYVSFAHNGPFLRPLTASAG</sequence>